<gene>
    <name evidence="3" type="ORF">ABVQ20_37660</name>
</gene>
<dbReference type="CDD" id="cd01344">
    <property type="entry name" value="PL2_Passenger_AT"/>
    <property type="match status" value="1"/>
</dbReference>
<accession>A0ABV2DRM0</accession>
<comment type="caution">
    <text evidence="3">The sequence shown here is derived from an EMBL/GenBank/DDBJ whole genome shotgun (WGS) entry which is preliminary data.</text>
</comment>
<feature type="domain" description="Autotransporter" evidence="2">
    <location>
        <begin position="645"/>
        <end position="916"/>
    </location>
</feature>
<dbReference type="Pfam" id="PF12951">
    <property type="entry name" value="PATR"/>
    <property type="match status" value="4"/>
</dbReference>
<name>A0ABV2DRM0_9HYPH</name>
<dbReference type="PANTHER" id="PTHR35037">
    <property type="entry name" value="C-TERMINAL REGION OF AIDA-LIKE PROTEIN"/>
    <property type="match status" value="1"/>
</dbReference>
<reference evidence="3 4" key="1">
    <citation type="submission" date="2024-06" db="EMBL/GenBank/DDBJ databases">
        <authorList>
            <person name="Kim D.-U."/>
        </authorList>
    </citation>
    <scope>NUCLEOTIDE SEQUENCE [LARGE SCALE GENOMIC DNA]</scope>
    <source>
        <strain evidence="3 4">KACC15460</strain>
    </source>
</reference>
<dbReference type="SUPFAM" id="SSF51126">
    <property type="entry name" value="Pectin lyase-like"/>
    <property type="match status" value="2"/>
</dbReference>
<dbReference type="NCBIfam" id="TIGR01414">
    <property type="entry name" value="autotrans_barl"/>
    <property type="match status" value="1"/>
</dbReference>
<keyword evidence="1" id="KW-0732">Signal</keyword>
<dbReference type="InterPro" id="IPR013425">
    <property type="entry name" value="Autotrns_rpt"/>
</dbReference>
<proteinExistence type="predicted"/>
<dbReference type="Gene3D" id="2.160.20.20">
    <property type="match status" value="1"/>
</dbReference>
<dbReference type="EMBL" id="JBEWSZ010000012">
    <property type="protein sequence ID" value="MET2832666.1"/>
    <property type="molecule type" value="Genomic_DNA"/>
</dbReference>
<dbReference type="Pfam" id="PF18883">
    <property type="entry name" value="AC_1"/>
    <property type="match status" value="1"/>
</dbReference>
<keyword evidence="4" id="KW-1185">Reference proteome</keyword>
<dbReference type="InterPro" id="IPR051551">
    <property type="entry name" value="Autotransporter_adhesion"/>
</dbReference>
<dbReference type="NCBIfam" id="TIGR02601">
    <property type="entry name" value="autotrns_rpt"/>
    <property type="match status" value="3"/>
</dbReference>
<protein>
    <submittedName>
        <fullName evidence="3">Autotransporter outer membrane beta-barrel domain-containing protein</fullName>
    </submittedName>
</protein>
<dbReference type="InterPro" id="IPR012332">
    <property type="entry name" value="Autotransporter_pectin_lyase_C"/>
</dbReference>
<dbReference type="InterPro" id="IPR005546">
    <property type="entry name" value="Autotransporte_beta"/>
</dbReference>
<organism evidence="3 4">
    <name type="scientific">Mesorhizobium shangrilense</name>
    <dbReference type="NCBI Taxonomy" id="460060"/>
    <lineage>
        <taxon>Bacteria</taxon>
        <taxon>Pseudomonadati</taxon>
        <taxon>Pseudomonadota</taxon>
        <taxon>Alphaproteobacteria</taxon>
        <taxon>Hyphomicrobiales</taxon>
        <taxon>Phyllobacteriaceae</taxon>
        <taxon>Mesorhizobium</taxon>
    </lineage>
</organism>
<evidence type="ECO:0000256" key="1">
    <source>
        <dbReference type="ARBA" id="ARBA00022729"/>
    </source>
</evidence>
<dbReference type="SUPFAM" id="SSF103515">
    <property type="entry name" value="Autotransporter"/>
    <property type="match status" value="1"/>
</dbReference>
<evidence type="ECO:0000313" key="4">
    <source>
        <dbReference type="Proteomes" id="UP001548832"/>
    </source>
</evidence>
<dbReference type="PROSITE" id="PS51208">
    <property type="entry name" value="AUTOTRANSPORTER"/>
    <property type="match status" value="1"/>
</dbReference>
<dbReference type="InterPro" id="IPR043990">
    <property type="entry name" value="AC_1"/>
</dbReference>
<dbReference type="RefSeq" id="WP_354464886.1">
    <property type="nucleotide sequence ID" value="NZ_JBEWSZ010000012.1"/>
</dbReference>
<dbReference type="InterPro" id="IPR036709">
    <property type="entry name" value="Autotransporte_beta_dom_sf"/>
</dbReference>
<dbReference type="SMART" id="SM00869">
    <property type="entry name" value="Autotransporter"/>
    <property type="match status" value="1"/>
</dbReference>
<dbReference type="InterPro" id="IPR006315">
    <property type="entry name" value="OM_autotransptr_brl_dom"/>
</dbReference>
<evidence type="ECO:0000259" key="2">
    <source>
        <dbReference type="PROSITE" id="PS51208"/>
    </source>
</evidence>
<dbReference type="PANTHER" id="PTHR35037:SF3">
    <property type="entry name" value="C-TERMINAL REGION OF AIDA-LIKE PROTEIN"/>
    <property type="match status" value="1"/>
</dbReference>
<dbReference type="Proteomes" id="UP001548832">
    <property type="component" value="Unassembled WGS sequence"/>
</dbReference>
<dbReference type="InterPro" id="IPR011050">
    <property type="entry name" value="Pectin_lyase_fold/virulence"/>
</dbReference>
<dbReference type="Gene3D" id="2.40.128.130">
    <property type="entry name" value="Autotransporter beta-domain"/>
    <property type="match status" value="1"/>
</dbReference>
<dbReference type="Pfam" id="PF03797">
    <property type="entry name" value="Autotransporter"/>
    <property type="match status" value="1"/>
</dbReference>
<sequence length="916" mass="91681">MFVLSAAGAAPALAADRHYTSVGNTDVSTPPGGFNNGSTAINQNDRAIYDIAGTGQSYISTSRQVGQLVFLAPYSGSGFVPHPNLPAPNNVFTIYGLDGVGVDNQVNQRINLPAGLALAGAQEWRISSESGSIGLLPSGSRNIVLNLGGNMLTLNAVNAANKFILSNPISGTGGLIVKGAGTTYLTAANTYSGGTFLNGGTISVGADNNLGASTGGLSFDGGTLELTSSFTSSRAITLASGGGTIDTQANTNVLSGAISGSGGLTKIGDGVLNLAGVASHTGATTIQSGTLGLVGAGSLADSKRVIVDSTFDISAITAAGTNIRSLAGTSVVALGAKTLTLTDADDIFAGTVEGTGGLALSGGTQVLTGANTYSGGTTITGGTLYLGNGGALGSVVGNIANDGTLVFNRSDDISFGGVISGNGTVEHDGPGMTTLTGDSSGYLGSTNVNAGILSVNGKLGGSMDVLGGRLQGTGTVGTTTNHLGGVIAPGNSIGTLTVAGNYTGNGGALEIETVLGNDSSATDLLHITGNSILGTGATQVHVFNVGGLGAQTTADGIRIVQVDGTSAADAFVLNGPAIGGAYSYKLFQNGLADTTDGDWYLRAASLAPTTPVYQNYPQVLLGMIALPTLEQRVGDRRHAALDGEAETGQQAIWTRIEGAHSHVEANASSADASYDVDTALVQAGIDGQLSETAAGRLVAGLTAQYSRANADIFSGLGDGGNTTDSYGIGATLTWYGENGFYVDGQAQAAILRSDMDAAGIGKIGDGIHGSGYALSLEAGRKIGLDGAWSLTPQAQLAYASVDFDAFTDPFGANVSLRRGDSLKGRLGAALNYDAQATGSHVYGIANLTYEFLDGTSVAVSGVDMSFEPQRFGAELGLGGTYKWAGGKYALYGEALASTSFEGSHALKGTAGLTVRF</sequence>
<evidence type="ECO:0000313" key="3">
    <source>
        <dbReference type="EMBL" id="MET2832666.1"/>
    </source>
</evidence>